<dbReference type="InterPro" id="IPR024079">
    <property type="entry name" value="MetalloPept_cat_dom_sf"/>
</dbReference>
<dbReference type="PANTHER" id="PTHR11733:SF167">
    <property type="entry name" value="FI17812P1-RELATED"/>
    <property type="match status" value="1"/>
</dbReference>
<evidence type="ECO:0000313" key="4">
    <source>
        <dbReference type="Proteomes" id="UP000050761"/>
    </source>
</evidence>
<dbReference type="WBParaSite" id="HPBE_0001882901-mRNA-1">
    <property type="protein sequence ID" value="HPBE_0001882901-mRNA-1"/>
    <property type="gene ID" value="HPBE_0001882901"/>
</dbReference>
<dbReference type="Proteomes" id="UP000050761">
    <property type="component" value="Unassembled WGS sequence"/>
</dbReference>
<dbReference type="GO" id="GO:0005886">
    <property type="term" value="C:plasma membrane"/>
    <property type="evidence" value="ECO:0007669"/>
    <property type="project" value="TreeGrafter"/>
</dbReference>
<evidence type="ECO:0000256" key="1">
    <source>
        <dbReference type="ARBA" id="ARBA00007357"/>
    </source>
</evidence>
<reference evidence="3 4" key="1">
    <citation type="submission" date="2018-11" db="EMBL/GenBank/DDBJ databases">
        <authorList>
            <consortium name="Pathogen Informatics"/>
        </authorList>
    </citation>
    <scope>NUCLEOTIDE SEQUENCE [LARGE SCALE GENOMIC DNA]</scope>
</reference>
<dbReference type="GO" id="GO:0016485">
    <property type="term" value="P:protein processing"/>
    <property type="evidence" value="ECO:0007669"/>
    <property type="project" value="TreeGrafter"/>
</dbReference>
<evidence type="ECO:0000259" key="2">
    <source>
        <dbReference type="Pfam" id="PF05649"/>
    </source>
</evidence>
<dbReference type="AlphaFoldDB" id="A0A3P8C484"/>
<sequence length="448" mass="51553">MKHSVDPCEDFYSFACGSFAEGRVVPEHAKKVTVLYEMKRSLDRHLRDILESPSLKNGTAAIQLARTYYLSCMDEDSQSELGSLPLLSLISQMGGWELLTNARFDSADYHWEAMAGQVASIGVDGLIKVFVHNSFEDRDTNILMFCPPKLFLEKKKFYRGAPSTNAFLAYYRQYIMDLLKLLGVDVEDDMNMIDYQVNDIIDLERRIANLSRSDTLRNHSVISNLMTYGAFRERYPEIRWELFFNEELRASLGPLTDDMLVNVVDLGYFDGLSTLVRSKPLSAILVSWDLAKRSPKTLLWQFSHQRSSCLFSSVNNYMMWRLVSTFDMYLPPQFRRPSQEFQASMFGATAEVGTFSNNGQRTEHDKYLILKEPHWENCVREVAENLAMPLSTAYASTYFSPEDRRNAEEMIEDLKKSMERLLLDAEWMDGMTRTAALKKLENMGHKIG</sequence>
<dbReference type="InterPro" id="IPR000718">
    <property type="entry name" value="Peptidase_M13"/>
</dbReference>
<dbReference type="Pfam" id="PF05649">
    <property type="entry name" value="Peptidase_M13_N"/>
    <property type="match status" value="1"/>
</dbReference>
<dbReference type="EMBL" id="UZAH01030949">
    <property type="protein sequence ID" value="VDP13085.1"/>
    <property type="molecule type" value="Genomic_DNA"/>
</dbReference>
<accession>A0A3P8C484</accession>
<dbReference type="PROSITE" id="PS51885">
    <property type="entry name" value="NEPRILYSIN"/>
    <property type="match status" value="1"/>
</dbReference>
<dbReference type="InterPro" id="IPR008753">
    <property type="entry name" value="Peptidase_M13_N"/>
</dbReference>
<dbReference type="SUPFAM" id="SSF55486">
    <property type="entry name" value="Metalloproteases ('zincins'), catalytic domain"/>
    <property type="match status" value="1"/>
</dbReference>
<evidence type="ECO:0000313" key="3">
    <source>
        <dbReference type="EMBL" id="VDP13085.1"/>
    </source>
</evidence>
<proteinExistence type="inferred from homology"/>
<gene>
    <name evidence="3" type="ORF">HPBE_LOCUS18828</name>
</gene>
<protein>
    <submittedName>
        <fullName evidence="5">Peptidase_M13_N domain-containing protein</fullName>
    </submittedName>
</protein>
<dbReference type="Gene3D" id="1.10.1380.10">
    <property type="entry name" value="Neutral endopeptidase , domain2"/>
    <property type="match status" value="1"/>
</dbReference>
<comment type="similarity">
    <text evidence="1">Belongs to the peptidase M13 family.</text>
</comment>
<reference evidence="5" key="2">
    <citation type="submission" date="2019-09" db="UniProtKB">
        <authorList>
            <consortium name="WormBaseParasite"/>
        </authorList>
    </citation>
    <scope>IDENTIFICATION</scope>
</reference>
<dbReference type="GO" id="GO:0004222">
    <property type="term" value="F:metalloendopeptidase activity"/>
    <property type="evidence" value="ECO:0007669"/>
    <property type="project" value="InterPro"/>
</dbReference>
<dbReference type="PANTHER" id="PTHR11733">
    <property type="entry name" value="ZINC METALLOPROTEASE FAMILY M13 NEPRILYSIN-RELATED"/>
    <property type="match status" value="1"/>
</dbReference>
<evidence type="ECO:0000313" key="5">
    <source>
        <dbReference type="WBParaSite" id="HPBE_0001882901-mRNA-1"/>
    </source>
</evidence>
<dbReference type="Gene3D" id="3.40.390.10">
    <property type="entry name" value="Collagenase (Catalytic Domain)"/>
    <property type="match status" value="1"/>
</dbReference>
<name>A0A3P8C484_HELPZ</name>
<feature type="domain" description="Peptidase M13 N-terminal" evidence="2">
    <location>
        <begin position="7"/>
        <end position="448"/>
    </location>
</feature>
<organism evidence="3">
    <name type="scientific">Heligmosomoides polygyrus</name>
    <name type="common">Parasitic roundworm</name>
    <dbReference type="NCBI Taxonomy" id="6339"/>
    <lineage>
        <taxon>Eukaryota</taxon>
        <taxon>Metazoa</taxon>
        <taxon>Ecdysozoa</taxon>
        <taxon>Nematoda</taxon>
        <taxon>Chromadorea</taxon>
        <taxon>Rhabditida</taxon>
        <taxon>Rhabditina</taxon>
        <taxon>Rhabditomorpha</taxon>
        <taxon>Strongyloidea</taxon>
        <taxon>Heligmosomidae</taxon>
        <taxon>Heligmosomoides</taxon>
    </lineage>
</organism>
<dbReference type="OrthoDB" id="6475849at2759"/>
<dbReference type="CDD" id="cd08662">
    <property type="entry name" value="M13"/>
    <property type="match status" value="1"/>
</dbReference>
<dbReference type="InterPro" id="IPR042089">
    <property type="entry name" value="Peptidase_M13_dom_2"/>
</dbReference>
<keyword evidence="4" id="KW-1185">Reference proteome</keyword>